<organism evidence="1">
    <name type="scientific">mine drainage metagenome</name>
    <dbReference type="NCBI Taxonomy" id="410659"/>
    <lineage>
        <taxon>unclassified sequences</taxon>
        <taxon>metagenomes</taxon>
        <taxon>ecological metagenomes</taxon>
    </lineage>
</organism>
<dbReference type="EMBL" id="MLJW01000420">
    <property type="protein sequence ID" value="OIQ87496.1"/>
    <property type="molecule type" value="Genomic_DNA"/>
</dbReference>
<protein>
    <submittedName>
        <fullName evidence="1">Uncharacterized protein</fullName>
    </submittedName>
</protein>
<sequence>MVQVAVREHDVVDAVRRHRERRPVAPSPLALALVQTAVDEEPVVAVLDQELAAGHDTGRSEEAETDGGADVAHRAIVRPHSASREVNAPGQALVEWPT</sequence>
<proteinExistence type="predicted"/>
<accession>A0A1J5QVE9</accession>
<dbReference type="AlphaFoldDB" id="A0A1J5QVE9"/>
<evidence type="ECO:0000313" key="1">
    <source>
        <dbReference type="EMBL" id="OIQ87496.1"/>
    </source>
</evidence>
<comment type="caution">
    <text evidence="1">The sequence shown here is derived from an EMBL/GenBank/DDBJ whole genome shotgun (WGS) entry which is preliminary data.</text>
</comment>
<reference evidence="1" key="1">
    <citation type="submission" date="2016-10" db="EMBL/GenBank/DDBJ databases">
        <title>Sequence of Gallionella enrichment culture.</title>
        <authorList>
            <person name="Poehlein A."/>
            <person name="Muehling M."/>
            <person name="Daniel R."/>
        </authorList>
    </citation>
    <scope>NUCLEOTIDE SEQUENCE</scope>
</reference>
<name>A0A1J5QVE9_9ZZZZ</name>
<gene>
    <name evidence="1" type="ORF">GALL_306630</name>
</gene>